<keyword evidence="2 10" id="KW-0479">Metal-binding</keyword>
<dbReference type="InterPro" id="IPR002729">
    <property type="entry name" value="CRISPR-assoc_Cas1"/>
</dbReference>
<keyword evidence="3 10" id="KW-0255">Endonuclease</keyword>
<dbReference type="HAMAP" id="MF_01470">
    <property type="entry name" value="Cas1"/>
    <property type="match status" value="1"/>
</dbReference>
<dbReference type="PANTHER" id="PTHR34353:SF2">
    <property type="entry name" value="CRISPR-ASSOCIATED ENDONUCLEASE CAS1 1"/>
    <property type="match status" value="1"/>
</dbReference>
<comment type="function">
    <text evidence="10">CRISPR (clustered regularly interspaced short palindromic repeat), is an adaptive immune system that provides protection against mobile genetic elements (viruses, transposable elements and conjugative plasmids). CRISPR clusters contain spacers, sequences complementary to antecedent mobile elements, and target invading nucleic acids. CRISPR clusters are transcribed and processed into CRISPR RNA (crRNA). Acts as a dsDNA endonuclease. Involved in the integration of spacer DNA into the CRISPR cassette.</text>
</comment>
<evidence type="ECO:0000256" key="10">
    <source>
        <dbReference type="HAMAP-Rule" id="MF_01470"/>
    </source>
</evidence>
<comment type="similarity">
    <text evidence="10">Belongs to the CRISPR-associated endonuclease Cas1 family.</text>
</comment>
<comment type="subunit">
    <text evidence="9 10">Homodimer, forms a heterotetramer with a Cas2 homodimer.</text>
</comment>
<dbReference type="NCBIfam" id="TIGR00287">
    <property type="entry name" value="cas1"/>
    <property type="match status" value="1"/>
</dbReference>
<evidence type="ECO:0000256" key="5">
    <source>
        <dbReference type="ARBA" id="ARBA00022842"/>
    </source>
</evidence>
<dbReference type="InterPro" id="IPR042206">
    <property type="entry name" value="CRISPR-assoc_Cas1_C"/>
</dbReference>
<evidence type="ECO:0000256" key="4">
    <source>
        <dbReference type="ARBA" id="ARBA00022801"/>
    </source>
</evidence>
<dbReference type="InterPro" id="IPR019855">
    <property type="entry name" value="CRISPR-assoc_Cas1_NMENI"/>
</dbReference>
<keyword evidence="12" id="KW-1185">Reference proteome</keyword>
<dbReference type="EC" id="3.1.-.-" evidence="10"/>
<dbReference type="PANTHER" id="PTHR34353">
    <property type="entry name" value="CRISPR-ASSOCIATED ENDONUCLEASE CAS1 1"/>
    <property type="match status" value="1"/>
</dbReference>
<evidence type="ECO:0000256" key="6">
    <source>
        <dbReference type="ARBA" id="ARBA00023118"/>
    </source>
</evidence>
<dbReference type="RefSeq" id="WP_256547843.1">
    <property type="nucleotide sequence ID" value="NZ_CP101809.1"/>
</dbReference>
<evidence type="ECO:0000256" key="8">
    <source>
        <dbReference type="ARBA" id="ARBA00023211"/>
    </source>
</evidence>
<keyword evidence="7 10" id="KW-0238">DNA-binding</keyword>
<accession>A0ABU0M010</accession>
<feature type="binding site" evidence="10">
    <location>
        <position position="148"/>
    </location>
    <ligand>
        <name>Mn(2+)</name>
        <dbReference type="ChEBI" id="CHEBI:29035"/>
    </ligand>
</feature>
<dbReference type="Pfam" id="PF01867">
    <property type="entry name" value="Cas_Cas1"/>
    <property type="match status" value="1"/>
</dbReference>
<keyword evidence="1 10" id="KW-0540">Nuclease</keyword>
<gene>
    <name evidence="10" type="primary">cas1</name>
    <name evidence="11" type="ORF">J2Z62_000716</name>
</gene>
<evidence type="ECO:0000256" key="1">
    <source>
        <dbReference type="ARBA" id="ARBA00022722"/>
    </source>
</evidence>
<dbReference type="InterPro" id="IPR050646">
    <property type="entry name" value="Cas1"/>
</dbReference>
<sequence>MGWKTVTIASNESLRVYLNNLEIKNDTRRILIPLSDIDTIIIESYQTVYSNKLLEILKNFNINVIFCDSNHLPFMHMVPINGHHNSLKILESQIKWNIQYRTHLWQKIIANKIDNQKLTLAKLGLLVNSEEFDEYKNNIVNMDSTNREGHAAKAYWKYLFDPKFIRDHKADKFPEINIPLNFGYSVLRSMIVRSIVKKGLDPRISINHRSFHNFFALASDLMEPFRQVVDYIVYLEWQKKPFNFLETKKEIVAFLANQKVRINDKEYHLNTGIDIYIEKLQSGQMLEWVGLWD</sequence>
<feature type="binding site" evidence="10">
    <location>
        <position position="208"/>
    </location>
    <ligand>
        <name>Mn(2+)</name>
        <dbReference type="ChEBI" id="CHEBI:29035"/>
    </ligand>
</feature>
<reference evidence="11" key="1">
    <citation type="submission" date="2023-07" db="EMBL/GenBank/DDBJ databases">
        <title>Genomic Encyclopedia of Type Strains, Phase IV (KMG-IV): sequencing the most valuable type-strain genomes for metagenomic binning, comparative biology and taxonomic classification.</title>
        <authorList>
            <person name="Goeker M."/>
        </authorList>
    </citation>
    <scope>NUCLEOTIDE SEQUENCE [LARGE SCALE GENOMIC DNA]</scope>
    <source>
        <strain evidence="11">DSM 21204</strain>
    </source>
</reference>
<dbReference type="NCBIfam" id="TIGR03639">
    <property type="entry name" value="cas1_NMENI"/>
    <property type="match status" value="1"/>
</dbReference>
<evidence type="ECO:0000256" key="9">
    <source>
        <dbReference type="ARBA" id="ARBA00038592"/>
    </source>
</evidence>
<comment type="caution">
    <text evidence="11">The sequence shown here is derived from an EMBL/GenBank/DDBJ whole genome shotgun (WGS) entry which is preliminary data.</text>
</comment>
<comment type="cofactor">
    <cofactor evidence="10">
        <name>Mg(2+)</name>
        <dbReference type="ChEBI" id="CHEBI:18420"/>
    </cofactor>
    <cofactor evidence="10">
        <name>Mn(2+)</name>
        <dbReference type="ChEBI" id="CHEBI:29035"/>
    </cofactor>
</comment>
<keyword evidence="4 10" id="KW-0378">Hydrolase</keyword>
<proteinExistence type="inferred from homology"/>
<organism evidence="11 12">
    <name type="scientific">Mycoplasmoides fastidiosum</name>
    <dbReference type="NCBI Taxonomy" id="92758"/>
    <lineage>
        <taxon>Bacteria</taxon>
        <taxon>Bacillati</taxon>
        <taxon>Mycoplasmatota</taxon>
        <taxon>Mycoplasmoidales</taxon>
        <taxon>Mycoplasmoidaceae</taxon>
        <taxon>Mycoplasmoides</taxon>
    </lineage>
</organism>
<evidence type="ECO:0000313" key="11">
    <source>
        <dbReference type="EMBL" id="MDQ0514278.1"/>
    </source>
</evidence>
<dbReference type="EMBL" id="JAUSWO010000001">
    <property type="protein sequence ID" value="MDQ0514278.1"/>
    <property type="molecule type" value="Genomic_DNA"/>
</dbReference>
<name>A0ABU0M010_9BACT</name>
<evidence type="ECO:0000313" key="12">
    <source>
        <dbReference type="Proteomes" id="UP001240643"/>
    </source>
</evidence>
<feature type="binding site" evidence="10">
    <location>
        <position position="223"/>
    </location>
    <ligand>
        <name>Mn(2+)</name>
        <dbReference type="ChEBI" id="CHEBI:29035"/>
    </ligand>
</feature>
<evidence type="ECO:0000256" key="7">
    <source>
        <dbReference type="ARBA" id="ARBA00023125"/>
    </source>
</evidence>
<dbReference type="Proteomes" id="UP001240643">
    <property type="component" value="Unassembled WGS sequence"/>
</dbReference>
<keyword evidence="8 10" id="KW-0464">Manganese</keyword>
<keyword evidence="6 10" id="KW-0051">Antiviral defense</keyword>
<dbReference type="Gene3D" id="1.20.120.920">
    <property type="entry name" value="CRISPR-associated endonuclease Cas1, C-terminal domain"/>
    <property type="match status" value="1"/>
</dbReference>
<evidence type="ECO:0000256" key="2">
    <source>
        <dbReference type="ARBA" id="ARBA00022723"/>
    </source>
</evidence>
<keyword evidence="5 10" id="KW-0460">Magnesium</keyword>
<evidence type="ECO:0000256" key="3">
    <source>
        <dbReference type="ARBA" id="ARBA00022759"/>
    </source>
</evidence>
<protein>
    <recommendedName>
        <fullName evidence="10">CRISPR-associated endonuclease Cas1</fullName>
        <ecNumber evidence="10">3.1.-.-</ecNumber>
    </recommendedName>
</protein>